<feature type="transmembrane region" description="Helical" evidence="1">
    <location>
        <begin position="445"/>
        <end position="469"/>
    </location>
</feature>
<sequence length="656" mass="68932">MSNYVLDAVISVRDAFSAPLTRFREQIRQARSDSENASGGVRSFNNSANQTNGISGLTSKLAGLAAGYLSVKGAVGLVKSAISEASDYENLRNTLNVVMKDSTLAGQKFHDAVVFANSTPFDTKETVEAFVKLKSYGLDASNEMMTQIGDMAGVMGKPLNSAVEAIADAQTGELERLKEFGITKNMIVDQANKTMQGKQIVNNKGQITDQQAFNTALLSLMESKFKGGMELQSKTLSGTLSTLKGNFSTTLATIAGVTSDGTVKAGGALDRLKGVVQTVADKIQAWGDDGGAERACDAIGNAFDTLGKAISFVKENFGTIAPVVAGVAGGFVAFNVITKVITIFNGLSKVVSVIRTVIFAIQAFVGGAGTIGECLALISNPIGLAVGAIALLVGAFVLAWNKSEAFRTVVTNAFNSVKAKVAEVIAGIKAKIDEFKAKLDENKEAVAFIMGVLNSIFQTGVAVLGQIFATLATTIGNVVQDIGTIFGGVVDVLGGVIDIIQGIVTGNWSKVWDGIKEVVSGAIDIMKGLWQGLLDLLSTPIKAVVNITKKVFGGSDDSGESTESVEGNYTGTSNFRGGKTEINERGYEIINLPSGTSIMNHQGSEALLDKIANSNSSKGGDIHVHMEGATFSEKVDVDSFMDTFVARINKERIKMA</sequence>
<dbReference type="PANTHER" id="PTHR38812">
    <property type="entry name" value="MU-LIKE PROPHAGE FLUMU PROTEIN GP42"/>
    <property type="match status" value="1"/>
</dbReference>
<evidence type="ECO:0000256" key="1">
    <source>
        <dbReference type="SAM" id="Phobius"/>
    </source>
</evidence>
<keyword evidence="1" id="KW-0812">Transmembrane</keyword>
<evidence type="ECO:0000313" key="3">
    <source>
        <dbReference type="Proteomes" id="UP000822184"/>
    </source>
</evidence>
<name>A0AAE5LSZ8_CLOBE</name>
<gene>
    <name evidence="2" type="ORF">BCD95_005692</name>
</gene>
<feature type="transmembrane region" description="Helical" evidence="1">
    <location>
        <begin position="317"/>
        <end position="338"/>
    </location>
</feature>
<protein>
    <submittedName>
        <fullName evidence="2">Phage-related protein</fullName>
    </submittedName>
</protein>
<dbReference type="PANTHER" id="PTHR38812:SF2">
    <property type="entry name" value="MU-LIKE PROPHAGE FLUMU PROTEIN GP42"/>
    <property type="match status" value="1"/>
</dbReference>
<dbReference type="EMBL" id="JABTDW010000001">
    <property type="protein sequence ID" value="NSB17433.1"/>
    <property type="molecule type" value="Genomic_DNA"/>
</dbReference>
<dbReference type="InterPro" id="IPR053058">
    <property type="entry name" value="Mulikevirus_tape_measure"/>
</dbReference>
<accession>A0AAE5LSZ8</accession>
<evidence type="ECO:0000313" key="2">
    <source>
        <dbReference type="EMBL" id="NSB17433.1"/>
    </source>
</evidence>
<dbReference type="Proteomes" id="UP000822184">
    <property type="component" value="Unassembled WGS sequence"/>
</dbReference>
<reference evidence="2" key="1">
    <citation type="submission" date="2020-06" db="EMBL/GenBank/DDBJ databases">
        <title>Genomic insights into acetone-butanol-ethanol (ABE) fermentation by sequencing solventogenic clostridia strains.</title>
        <authorList>
            <person name="Brown S."/>
        </authorList>
    </citation>
    <scope>NUCLEOTIDE SEQUENCE</scope>
    <source>
        <strain evidence="2">DJ123</strain>
    </source>
</reference>
<comment type="caution">
    <text evidence="2">The sequence shown here is derived from an EMBL/GenBank/DDBJ whole genome shotgun (WGS) entry which is preliminary data.</text>
</comment>
<feature type="transmembrane region" description="Helical" evidence="1">
    <location>
        <begin position="350"/>
        <end position="371"/>
    </location>
</feature>
<dbReference type="RefSeq" id="WP_077855462.1">
    <property type="nucleotide sequence ID" value="NZ_JABTDW010000001.1"/>
</dbReference>
<proteinExistence type="predicted"/>
<feature type="transmembrane region" description="Helical" evidence="1">
    <location>
        <begin position="377"/>
        <end position="400"/>
    </location>
</feature>
<organism evidence="2 3">
    <name type="scientific">Clostridium beijerinckii</name>
    <name type="common">Clostridium MP</name>
    <dbReference type="NCBI Taxonomy" id="1520"/>
    <lineage>
        <taxon>Bacteria</taxon>
        <taxon>Bacillati</taxon>
        <taxon>Bacillota</taxon>
        <taxon>Clostridia</taxon>
        <taxon>Eubacteriales</taxon>
        <taxon>Clostridiaceae</taxon>
        <taxon>Clostridium</taxon>
    </lineage>
</organism>
<keyword evidence="1" id="KW-1133">Transmembrane helix</keyword>
<dbReference type="AlphaFoldDB" id="A0AAE5LSZ8"/>
<keyword evidence="1" id="KW-0472">Membrane</keyword>